<dbReference type="RefSeq" id="WP_353718610.1">
    <property type="nucleotide sequence ID" value="NZ_CP159289.1"/>
</dbReference>
<sequence>MQLEIVKAVLSKAFGKAFALREMSSCKFLEVFNPTETPELTIQIQYKGDELLDVSASGKYGEKTYFKARAGFRSLL</sequence>
<dbReference type="EMBL" id="CP159289">
    <property type="protein sequence ID" value="XCH23284.1"/>
    <property type="molecule type" value="Genomic_DNA"/>
</dbReference>
<accession>A0AAU8FGQ4</accession>
<organism evidence="1">
    <name type="scientific">Dyadobacter sp. 676</name>
    <dbReference type="NCBI Taxonomy" id="3088362"/>
    <lineage>
        <taxon>Bacteria</taxon>
        <taxon>Pseudomonadati</taxon>
        <taxon>Bacteroidota</taxon>
        <taxon>Cytophagia</taxon>
        <taxon>Cytophagales</taxon>
        <taxon>Spirosomataceae</taxon>
        <taxon>Dyadobacter</taxon>
    </lineage>
</organism>
<gene>
    <name evidence="1" type="ORF">ABV298_23590</name>
</gene>
<name>A0AAU8FGQ4_9BACT</name>
<proteinExistence type="predicted"/>
<dbReference type="AlphaFoldDB" id="A0AAU8FGQ4"/>
<protein>
    <submittedName>
        <fullName evidence="1">Uncharacterized protein</fullName>
    </submittedName>
</protein>
<evidence type="ECO:0000313" key="1">
    <source>
        <dbReference type="EMBL" id="XCH23284.1"/>
    </source>
</evidence>
<reference evidence="1" key="1">
    <citation type="submission" date="2024-06" db="EMBL/GenBank/DDBJ databases">
        <title>Sequencing and assembly of the genome of Dyadobacter sp. strain 676, a symbiont of Cyamopsis tetragonoloba.</title>
        <authorList>
            <person name="Guro P."/>
            <person name="Sazanova A."/>
            <person name="Kuznetsova I."/>
            <person name="Belimov A."/>
            <person name="Safronova V."/>
        </authorList>
    </citation>
    <scope>NUCLEOTIDE SEQUENCE</scope>
    <source>
        <strain evidence="1">676</strain>
    </source>
</reference>
<dbReference type="Gene3D" id="3.10.129.10">
    <property type="entry name" value="Hotdog Thioesterase"/>
    <property type="match status" value="1"/>
</dbReference>